<comment type="catalytic activity">
    <reaction evidence="1">
        <text>ATP + protein L-histidine = ADP + protein N-phospho-L-histidine.</text>
        <dbReference type="EC" id="2.7.13.3"/>
    </reaction>
</comment>
<evidence type="ECO:0000256" key="9">
    <source>
        <dbReference type="ARBA" id="ARBA00022777"/>
    </source>
</evidence>
<dbReference type="InterPro" id="IPR050398">
    <property type="entry name" value="HssS/ArlS-like"/>
</dbReference>
<feature type="transmembrane region" description="Helical" evidence="14">
    <location>
        <begin position="250"/>
        <end position="272"/>
    </location>
</feature>
<keyword evidence="17" id="KW-1185">Reference proteome</keyword>
<evidence type="ECO:0000259" key="15">
    <source>
        <dbReference type="PROSITE" id="PS50109"/>
    </source>
</evidence>
<keyword evidence="4" id="KW-1003">Cell membrane</keyword>
<keyword evidence="13 14" id="KW-0472">Membrane</keyword>
<dbReference type="SUPFAM" id="SSF47384">
    <property type="entry name" value="Homodimeric domain of signal transducing histidine kinase"/>
    <property type="match status" value="1"/>
</dbReference>
<feature type="transmembrane region" description="Helical" evidence="14">
    <location>
        <begin position="360"/>
        <end position="379"/>
    </location>
</feature>
<organism evidence="16 17">
    <name type="scientific">Oceanirhabdus seepicola</name>
    <dbReference type="NCBI Taxonomy" id="2828781"/>
    <lineage>
        <taxon>Bacteria</taxon>
        <taxon>Bacillati</taxon>
        <taxon>Bacillota</taxon>
        <taxon>Clostridia</taxon>
        <taxon>Eubacteriales</taxon>
        <taxon>Clostridiaceae</taxon>
        <taxon>Oceanirhabdus</taxon>
    </lineage>
</organism>
<keyword evidence="10" id="KW-0067">ATP-binding</keyword>
<gene>
    <name evidence="16" type="ORF">KDK92_20955</name>
</gene>
<keyword evidence="5" id="KW-0597">Phosphoprotein</keyword>
<evidence type="ECO:0000256" key="7">
    <source>
        <dbReference type="ARBA" id="ARBA00022692"/>
    </source>
</evidence>
<evidence type="ECO:0000256" key="10">
    <source>
        <dbReference type="ARBA" id="ARBA00022840"/>
    </source>
</evidence>
<dbReference type="EMBL" id="JAGSOJ010000005">
    <property type="protein sequence ID" value="MCM1992199.1"/>
    <property type="molecule type" value="Genomic_DNA"/>
</dbReference>
<feature type="transmembrane region" description="Helical" evidence="14">
    <location>
        <begin position="12"/>
        <end position="36"/>
    </location>
</feature>
<keyword evidence="7 14" id="KW-0812">Transmembrane</keyword>
<name>A0A9J6P645_9CLOT</name>
<dbReference type="GO" id="GO:0005886">
    <property type="term" value="C:plasma membrane"/>
    <property type="evidence" value="ECO:0007669"/>
    <property type="project" value="UniProtKB-SubCell"/>
</dbReference>
<dbReference type="EC" id="2.7.13.3" evidence="3"/>
<proteinExistence type="predicted"/>
<evidence type="ECO:0000256" key="2">
    <source>
        <dbReference type="ARBA" id="ARBA00004651"/>
    </source>
</evidence>
<dbReference type="Gene3D" id="3.30.565.10">
    <property type="entry name" value="Histidine kinase-like ATPase, C-terminal domain"/>
    <property type="match status" value="1"/>
</dbReference>
<dbReference type="InterPro" id="IPR005467">
    <property type="entry name" value="His_kinase_dom"/>
</dbReference>
<evidence type="ECO:0000256" key="6">
    <source>
        <dbReference type="ARBA" id="ARBA00022679"/>
    </source>
</evidence>
<dbReference type="GO" id="GO:0000155">
    <property type="term" value="F:phosphorelay sensor kinase activity"/>
    <property type="evidence" value="ECO:0007669"/>
    <property type="project" value="InterPro"/>
</dbReference>
<evidence type="ECO:0000256" key="14">
    <source>
        <dbReference type="SAM" id="Phobius"/>
    </source>
</evidence>
<keyword evidence="6" id="KW-0808">Transferase</keyword>
<keyword evidence="8" id="KW-0547">Nucleotide-binding</keyword>
<dbReference type="InterPro" id="IPR036097">
    <property type="entry name" value="HisK_dim/P_sf"/>
</dbReference>
<sequence>MAIKLKSIKYSSITKTIAFILSVAFLTMSLITLVYMDENTNISLEAIFQDDYLKSSDLKYEVSDISYNLESIFKVYKSEEYIKSGVTLDAESDFSFNYSWELRNLYSDFKHNSKEYNDGVISDKELQNKFQLLYAKEIEKYRNKYINEALNTYNELIKKINNIDGLYYYMSSEEYETSNSQNKSKDFFTSKPVYKLFDKDGYQYSSDYLVNQYYSSNKLSYYPQDILYIAFDDTFLDPLANKWYADREVLLSYLSLVAFLMVGFIACIVYLLIYSGRKANDDNIHLTLIDKLYVDVNIIATLSIIGCCFAIIDGNFNNFQYVFLIIFLAIAFSFGINLLLSIIKHIKNKTIIKHNLSYKILAKIYSFIIRLFNSLPVAIRMIPSPKKAADLNNIIQGVDQIKNGELDYVIKTSSQGIYSDLAKDINGIASGLKAAVNNELKSERLKTELISNVSHDIRTPLTSIINYVDLLKREGVDSKNTEKYLNILEQKSQRLKTLTDDLFEASKASSGDIPVNLSKVDVSSLLIQCMGELDDKIVASNLDFQLDYPEEKVFVEADGRLLWRVLENLISNILKYSLQNTRVYINVIPSDNTTSIVLKNISSSKLNINADELTERFKRGDESRTSEGSGLGLSIAKSLVELQKGNFDINIDGDLFKVTINMPTYKD</sequence>
<dbReference type="InterPro" id="IPR036890">
    <property type="entry name" value="HATPase_C_sf"/>
</dbReference>
<comment type="caution">
    <text evidence="16">The sequence shown here is derived from an EMBL/GenBank/DDBJ whole genome shotgun (WGS) entry which is preliminary data.</text>
</comment>
<evidence type="ECO:0000256" key="13">
    <source>
        <dbReference type="ARBA" id="ARBA00023136"/>
    </source>
</evidence>
<feature type="transmembrane region" description="Helical" evidence="14">
    <location>
        <begin position="292"/>
        <end position="312"/>
    </location>
</feature>
<dbReference type="AlphaFoldDB" id="A0A9J6P645"/>
<dbReference type="Pfam" id="PF00512">
    <property type="entry name" value="HisKA"/>
    <property type="match status" value="1"/>
</dbReference>
<evidence type="ECO:0000256" key="5">
    <source>
        <dbReference type="ARBA" id="ARBA00022553"/>
    </source>
</evidence>
<dbReference type="Pfam" id="PF02518">
    <property type="entry name" value="HATPase_c"/>
    <property type="match status" value="1"/>
</dbReference>
<accession>A0A9J6P645</accession>
<dbReference type="CDD" id="cd00082">
    <property type="entry name" value="HisKA"/>
    <property type="match status" value="1"/>
</dbReference>
<dbReference type="InterPro" id="IPR003661">
    <property type="entry name" value="HisK_dim/P_dom"/>
</dbReference>
<keyword evidence="12" id="KW-0902">Two-component regulatory system</keyword>
<reference evidence="16" key="1">
    <citation type="journal article" date="2021" name="mSystems">
        <title>Bacteria and Archaea Synergistically Convert Glycine Betaine to Biogenic Methane in the Formosa Cold Seep of the South China Sea.</title>
        <authorList>
            <person name="Li L."/>
            <person name="Zhang W."/>
            <person name="Zhang S."/>
            <person name="Song L."/>
            <person name="Sun Q."/>
            <person name="Zhang H."/>
            <person name="Xiang H."/>
            <person name="Dong X."/>
        </authorList>
    </citation>
    <scope>NUCLEOTIDE SEQUENCE</scope>
    <source>
        <strain evidence="16">ZWT</strain>
    </source>
</reference>
<evidence type="ECO:0000313" key="16">
    <source>
        <dbReference type="EMBL" id="MCM1992199.1"/>
    </source>
</evidence>
<dbReference type="Proteomes" id="UP001056429">
    <property type="component" value="Unassembled WGS sequence"/>
</dbReference>
<dbReference type="PANTHER" id="PTHR45528:SF1">
    <property type="entry name" value="SENSOR HISTIDINE KINASE CPXA"/>
    <property type="match status" value="1"/>
</dbReference>
<comment type="subcellular location">
    <subcellularLocation>
        <location evidence="2">Cell membrane</location>
        <topology evidence="2">Multi-pass membrane protein</topology>
    </subcellularLocation>
</comment>
<dbReference type="SMART" id="SM00387">
    <property type="entry name" value="HATPase_c"/>
    <property type="match status" value="1"/>
</dbReference>
<dbReference type="PROSITE" id="PS50109">
    <property type="entry name" value="HIS_KIN"/>
    <property type="match status" value="1"/>
</dbReference>
<evidence type="ECO:0000256" key="4">
    <source>
        <dbReference type="ARBA" id="ARBA00022475"/>
    </source>
</evidence>
<evidence type="ECO:0000256" key="11">
    <source>
        <dbReference type="ARBA" id="ARBA00022989"/>
    </source>
</evidence>
<dbReference type="Gene3D" id="1.10.287.130">
    <property type="match status" value="1"/>
</dbReference>
<dbReference type="SUPFAM" id="SSF55874">
    <property type="entry name" value="ATPase domain of HSP90 chaperone/DNA topoisomerase II/histidine kinase"/>
    <property type="match status" value="1"/>
</dbReference>
<dbReference type="PANTHER" id="PTHR45528">
    <property type="entry name" value="SENSOR HISTIDINE KINASE CPXA"/>
    <property type="match status" value="1"/>
</dbReference>
<protein>
    <recommendedName>
        <fullName evidence="3">histidine kinase</fullName>
        <ecNumber evidence="3">2.7.13.3</ecNumber>
    </recommendedName>
</protein>
<dbReference type="GO" id="GO:0005524">
    <property type="term" value="F:ATP binding"/>
    <property type="evidence" value="ECO:0007669"/>
    <property type="project" value="UniProtKB-KW"/>
</dbReference>
<evidence type="ECO:0000256" key="1">
    <source>
        <dbReference type="ARBA" id="ARBA00000085"/>
    </source>
</evidence>
<evidence type="ECO:0000256" key="12">
    <source>
        <dbReference type="ARBA" id="ARBA00023012"/>
    </source>
</evidence>
<dbReference type="SMART" id="SM00388">
    <property type="entry name" value="HisKA"/>
    <property type="match status" value="1"/>
</dbReference>
<evidence type="ECO:0000256" key="8">
    <source>
        <dbReference type="ARBA" id="ARBA00022741"/>
    </source>
</evidence>
<dbReference type="FunFam" id="1.10.287.130:FF:000001">
    <property type="entry name" value="Two-component sensor histidine kinase"/>
    <property type="match status" value="1"/>
</dbReference>
<dbReference type="InterPro" id="IPR003594">
    <property type="entry name" value="HATPase_dom"/>
</dbReference>
<feature type="transmembrane region" description="Helical" evidence="14">
    <location>
        <begin position="318"/>
        <end position="340"/>
    </location>
</feature>
<feature type="domain" description="Histidine kinase" evidence="15">
    <location>
        <begin position="452"/>
        <end position="666"/>
    </location>
</feature>
<reference evidence="16" key="2">
    <citation type="submission" date="2021-04" db="EMBL/GenBank/DDBJ databases">
        <authorList>
            <person name="Dong X."/>
        </authorList>
    </citation>
    <scope>NUCLEOTIDE SEQUENCE</scope>
    <source>
        <strain evidence="16">ZWT</strain>
    </source>
</reference>
<keyword evidence="11 14" id="KW-1133">Transmembrane helix</keyword>
<dbReference type="RefSeq" id="WP_250861364.1">
    <property type="nucleotide sequence ID" value="NZ_JAGSOJ010000005.1"/>
</dbReference>
<evidence type="ECO:0000256" key="3">
    <source>
        <dbReference type="ARBA" id="ARBA00012438"/>
    </source>
</evidence>
<evidence type="ECO:0000313" key="17">
    <source>
        <dbReference type="Proteomes" id="UP001056429"/>
    </source>
</evidence>
<keyword evidence="9 16" id="KW-0418">Kinase</keyword>